<evidence type="ECO:0000313" key="3">
    <source>
        <dbReference type="Proteomes" id="UP001592582"/>
    </source>
</evidence>
<sequence length="150" mass="17474">MRDGYMLDDPLFIAWKAGHRYDPADRRSWWRPWLQIIADTTQRGVDLRRARIVSEPVSEYIRFEYDVTFTNTAAGERVRWLPRRQATDIPLPGNDFWVIDDSIVMVHHFSGDGDFVTEEVTSDPAVAKLCTSAFEAVWERAIDHDDYRPA</sequence>
<accession>A0ABV6V800</accession>
<organism evidence="2 3">
    <name type="scientific">Streptacidiphilus alkalitolerans</name>
    <dbReference type="NCBI Taxonomy" id="3342712"/>
    <lineage>
        <taxon>Bacteria</taxon>
        <taxon>Bacillati</taxon>
        <taxon>Actinomycetota</taxon>
        <taxon>Actinomycetes</taxon>
        <taxon>Kitasatosporales</taxon>
        <taxon>Streptomycetaceae</taxon>
        <taxon>Streptacidiphilus</taxon>
    </lineage>
</organism>
<dbReference type="InterPro" id="IPR049244">
    <property type="entry name" value="DUF6879"/>
</dbReference>
<reference evidence="2 3" key="1">
    <citation type="submission" date="2024-09" db="EMBL/GenBank/DDBJ databases">
        <authorList>
            <person name="Lee S.D."/>
        </authorList>
    </citation>
    <scope>NUCLEOTIDE SEQUENCE [LARGE SCALE GENOMIC DNA]</scope>
    <source>
        <strain evidence="2 3">N1-1</strain>
    </source>
</reference>
<dbReference type="Proteomes" id="UP001592582">
    <property type="component" value="Unassembled WGS sequence"/>
</dbReference>
<evidence type="ECO:0000259" key="1">
    <source>
        <dbReference type="Pfam" id="PF21806"/>
    </source>
</evidence>
<keyword evidence="3" id="KW-1185">Reference proteome</keyword>
<evidence type="ECO:0000313" key="2">
    <source>
        <dbReference type="EMBL" id="MFC1409857.1"/>
    </source>
</evidence>
<feature type="domain" description="DUF6879" evidence="1">
    <location>
        <begin position="1"/>
        <end position="148"/>
    </location>
</feature>
<dbReference type="RefSeq" id="WP_380506388.1">
    <property type="nucleotide sequence ID" value="NZ_JBHEZX010000004.1"/>
</dbReference>
<dbReference type="EMBL" id="JBHEZX010000004">
    <property type="protein sequence ID" value="MFC1409857.1"/>
    <property type="molecule type" value="Genomic_DNA"/>
</dbReference>
<name>A0ABV6V800_9ACTN</name>
<comment type="caution">
    <text evidence="2">The sequence shown here is derived from an EMBL/GenBank/DDBJ whole genome shotgun (WGS) entry which is preliminary data.</text>
</comment>
<gene>
    <name evidence="2" type="ORF">ACEZDG_11280</name>
</gene>
<proteinExistence type="predicted"/>
<protein>
    <submittedName>
        <fullName evidence="2">DUF6879 family protein</fullName>
    </submittedName>
</protein>
<dbReference type="Pfam" id="PF21806">
    <property type="entry name" value="DUF6879"/>
    <property type="match status" value="1"/>
</dbReference>